<evidence type="ECO:0000313" key="2">
    <source>
        <dbReference type="EMBL" id="AHL77164.1"/>
    </source>
</evidence>
<evidence type="ECO:0000256" key="1">
    <source>
        <dbReference type="SAM" id="SignalP"/>
    </source>
</evidence>
<dbReference type="EMBL" id="CP007441">
    <property type="protein sequence ID" value="AHL77164.1"/>
    <property type="molecule type" value="Genomic_DNA"/>
</dbReference>
<protein>
    <recommendedName>
        <fullName evidence="4">DUF2780 domain-containing protein</fullName>
    </recommendedName>
</protein>
<organism evidence="2 3">
    <name type="scientific">Stutzerimonas stutzeri</name>
    <name type="common">Pseudomonas stutzeri</name>
    <dbReference type="NCBI Taxonomy" id="316"/>
    <lineage>
        <taxon>Bacteria</taxon>
        <taxon>Pseudomonadati</taxon>
        <taxon>Pseudomonadota</taxon>
        <taxon>Gammaproteobacteria</taxon>
        <taxon>Pseudomonadales</taxon>
        <taxon>Pseudomonadaceae</taxon>
        <taxon>Stutzerimonas</taxon>
    </lineage>
</organism>
<dbReference type="OrthoDB" id="8546843at2"/>
<dbReference type="AlphaFoldDB" id="W8R3J6"/>
<proteinExistence type="predicted"/>
<feature type="signal peptide" evidence="1">
    <location>
        <begin position="1"/>
        <end position="22"/>
    </location>
</feature>
<evidence type="ECO:0000313" key="3">
    <source>
        <dbReference type="Proteomes" id="UP000019522"/>
    </source>
</evidence>
<dbReference type="Pfam" id="PF11075">
    <property type="entry name" value="DUF2780"/>
    <property type="match status" value="1"/>
</dbReference>
<keyword evidence="1" id="KW-0732">Signal</keyword>
<evidence type="ECO:0008006" key="4">
    <source>
        <dbReference type="Google" id="ProtNLM"/>
    </source>
</evidence>
<name>W8R3J6_STUST</name>
<gene>
    <name evidence="2" type="ORF">CH92_19615</name>
</gene>
<feature type="chain" id="PRO_5004914815" description="DUF2780 domain-containing protein" evidence="1">
    <location>
        <begin position="23"/>
        <end position="187"/>
    </location>
</feature>
<reference evidence="3" key="1">
    <citation type="journal article" date="2014" name="Genome Announc.">
        <title>Complete Genome Sequence of the Highly Transformable Pseudomonas stutzeri Strain 28a24.</title>
        <authorList>
            <person name="Smith B.A."/>
            <person name="Dougherty K.M."/>
            <person name="Baltrus D.A."/>
        </authorList>
    </citation>
    <scope>NUCLEOTIDE SEQUENCE [LARGE SCALE GENOMIC DNA]</scope>
    <source>
        <strain evidence="3">28a24</strain>
    </source>
</reference>
<accession>W8R3J6</accession>
<dbReference type="KEGG" id="pstt:CH92_19615"/>
<reference evidence="2 3" key="2">
    <citation type="submission" date="2014-03" db="EMBL/GenBank/DDBJ databases">
        <authorList>
            <person name="Baltrus D."/>
            <person name="Dougherty K."/>
        </authorList>
    </citation>
    <scope>NUCLEOTIDE SEQUENCE</scope>
    <source>
        <strain evidence="2 3">28a24</strain>
    </source>
</reference>
<sequence>MKLIPSLAMLTALSLAAGSATAFNLGEAAGAVSGITGKSTNASQTQALSLVGQLDELGVTPEQALGGSGALLQLAKEELSSTDYAELAKSVPGIDKLTGDSGLDQLSQLGALTGLLGKSDTQVDAQAASAVDSVESMADVNQAFSALGMDAGMVGQFAPMLLEYLGGQGVGGSLLQSLGSIWGVGGS</sequence>
<dbReference type="Proteomes" id="UP000019522">
    <property type="component" value="Chromosome"/>
</dbReference>
<dbReference type="PATRIC" id="fig|316.77.peg.3913"/>
<dbReference type="InterPro" id="IPR021302">
    <property type="entry name" value="DUF2780_VcgC/VcgE"/>
</dbReference>
<dbReference type="RefSeq" id="WP_025243380.1">
    <property type="nucleotide sequence ID" value="NZ_CP007441.1"/>
</dbReference>